<dbReference type="NCBIfam" id="NF004231">
    <property type="entry name" value="PRK05679.1"/>
    <property type="match status" value="1"/>
</dbReference>
<dbReference type="InterPro" id="IPR011576">
    <property type="entry name" value="Pyridox_Oxase_N"/>
</dbReference>
<dbReference type="EMBL" id="BAABAT010000040">
    <property type="protein sequence ID" value="GAA4260358.1"/>
    <property type="molecule type" value="Genomic_DNA"/>
</dbReference>
<evidence type="ECO:0000256" key="4">
    <source>
        <dbReference type="ARBA" id="ARBA00022643"/>
    </source>
</evidence>
<evidence type="ECO:0000313" key="8">
    <source>
        <dbReference type="EMBL" id="GAA4260358.1"/>
    </source>
</evidence>
<dbReference type="NCBIfam" id="NF038138">
    <property type="entry name" value="phena_PhzG"/>
    <property type="match status" value="1"/>
</dbReference>
<comment type="similarity">
    <text evidence="2">Belongs to the pyridoxamine 5'-phosphate oxidase family.</text>
</comment>
<evidence type="ECO:0000259" key="6">
    <source>
        <dbReference type="Pfam" id="PF01243"/>
    </source>
</evidence>
<gene>
    <name evidence="8" type="primary">phzG_1</name>
    <name evidence="8" type="ORF">GCM10022255_088680</name>
</gene>
<dbReference type="InterPro" id="IPR053451">
    <property type="entry name" value="Phenazine_biosynth_oxidase"/>
</dbReference>
<proteinExistence type="inferred from homology"/>
<keyword evidence="5" id="KW-0560">Oxidoreductase</keyword>
<evidence type="ECO:0000256" key="1">
    <source>
        <dbReference type="ARBA" id="ARBA00001917"/>
    </source>
</evidence>
<organism evidence="8 9">
    <name type="scientific">Dactylosporangium darangshiense</name>
    <dbReference type="NCBI Taxonomy" id="579108"/>
    <lineage>
        <taxon>Bacteria</taxon>
        <taxon>Bacillati</taxon>
        <taxon>Actinomycetota</taxon>
        <taxon>Actinomycetes</taxon>
        <taxon>Micromonosporales</taxon>
        <taxon>Micromonosporaceae</taxon>
        <taxon>Dactylosporangium</taxon>
    </lineage>
</organism>
<reference evidence="9" key="1">
    <citation type="journal article" date="2019" name="Int. J. Syst. Evol. Microbiol.">
        <title>The Global Catalogue of Microorganisms (GCM) 10K type strain sequencing project: providing services to taxonomists for standard genome sequencing and annotation.</title>
        <authorList>
            <consortium name="The Broad Institute Genomics Platform"/>
            <consortium name="The Broad Institute Genome Sequencing Center for Infectious Disease"/>
            <person name="Wu L."/>
            <person name="Ma J."/>
        </authorList>
    </citation>
    <scope>NUCLEOTIDE SEQUENCE [LARGE SCALE GENOMIC DNA]</scope>
    <source>
        <strain evidence="9">JCM 17441</strain>
    </source>
</reference>
<comment type="caution">
    <text evidence="8">The sequence shown here is derived from an EMBL/GenBank/DDBJ whole genome shotgun (WGS) entry which is preliminary data.</text>
</comment>
<evidence type="ECO:0000259" key="7">
    <source>
        <dbReference type="Pfam" id="PF10590"/>
    </source>
</evidence>
<dbReference type="InterPro" id="IPR000659">
    <property type="entry name" value="Pyridox_Oxase"/>
</dbReference>
<dbReference type="InterPro" id="IPR012349">
    <property type="entry name" value="Split_barrel_FMN-bd"/>
</dbReference>
<dbReference type="PANTHER" id="PTHR10851">
    <property type="entry name" value="PYRIDOXINE-5-PHOSPHATE OXIDASE"/>
    <property type="match status" value="1"/>
</dbReference>
<dbReference type="Gene3D" id="2.30.110.10">
    <property type="entry name" value="Electron Transport, Fmn-binding Protein, Chain A"/>
    <property type="match status" value="1"/>
</dbReference>
<dbReference type="Pfam" id="PF01243">
    <property type="entry name" value="PNPOx_N"/>
    <property type="match status" value="1"/>
</dbReference>
<dbReference type="PIRSF" id="PIRSF000190">
    <property type="entry name" value="Pyd_amn-ph_oxd"/>
    <property type="match status" value="1"/>
</dbReference>
<keyword evidence="9" id="KW-1185">Reference proteome</keyword>
<sequence length="203" mass="22233">MGKMDDLPLPEFDDPPGDPVALLCAWLDGAQARGIALPNAAALATVGADGRPSNRTVLVQHVTADGLVFGTHTVSRKGRDLAARPYAAATFFWRETLQQIHVAGPVYPLPAPESDALFAERAPVARAMAAASRQSEPMPDESALRTRAAELAAAGPVARPDTWAGYRIAYQTIEFWHDRPDRLHRRLRYDRTEDSWTSVRLQP</sequence>
<protein>
    <submittedName>
        <fullName evidence="8">Phenazine biosynthesis FMN-dependent oxidase PhzG</fullName>
    </submittedName>
</protein>
<evidence type="ECO:0000256" key="3">
    <source>
        <dbReference type="ARBA" id="ARBA00022630"/>
    </source>
</evidence>
<keyword evidence="4" id="KW-0288">FMN</keyword>
<evidence type="ECO:0000256" key="2">
    <source>
        <dbReference type="ARBA" id="ARBA00007301"/>
    </source>
</evidence>
<evidence type="ECO:0000313" key="9">
    <source>
        <dbReference type="Proteomes" id="UP001500620"/>
    </source>
</evidence>
<evidence type="ECO:0000256" key="5">
    <source>
        <dbReference type="ARBA" id="ARBA00023002"/>
    </source>
</evidence>
<comment type="cofactor">
    <cofactor evidence="1">
        <name>FMN</name>
        <dbReference type="ChEBI" id="CHEBI:58210"/>
    </cofactor>
</comment>
<dbReference type="SUPFAM" id="SSF50475">
    <property type="entry name" value="FMN-binding split barrel"/>
    <property type="match status" value="1"/>
</dbReference>
<dbReference type="Proteomes" id="UP001500620">
    <property type="component" value="Unassembled WGS sequence"/>
</dbReference>
<accession>A0ABP8DNF4</accession>
<name>A0ABP8DNF4_9ACTN</name>
<keyword evidence="3" id="KW-0285">Flavoprotein</keyword>
<feature type="domain" description="Pyridoxamine 5'-phosphate oxidase N-terminal" evidence="6">
    <location>
        <begin position="32"/>
        <end position="151"/>
    </location>
</feature>
<dbReference type="PANTHER" id="PTHR10851:SF0">
    <property type="entry name" value="PYRIDOXINE-5'-PHOSPHATE OXIDASE"/>
    <property type="match status" value="1"/>
</dbReference>
<dbReference type="Pfam" id="PF10590">
    <property type="entry name" value="PNP_phzG_C"/>
    <property type="match status" value="1"/>
</dbReference>
<feature type="domain" description="Pyridoxine 5'-phosphate oxidase dimerisation C-terminal" evidence="7">
    <location>
        <begin position="163"/>
        <end position="203"/>
    </location>
</feature>
<dbReference type="InterPro" id="IPR019576">
    <property type="entry name" value="Pyridoxamine_oxidase_dimer_C"/>
</dbReference>